<feature type="non-terminal residue" evidence="1">
    <location>
        <position position="1"/>
    </location>
</feature>
<evidence type="ECO:0000313" key="1">
    <source>
        <dbReference type="EMBL" id="CAD7648528.1"/>
    </source>
</evidence>
<dbReference type="AlphaFoldDB" id="A0A7R9LVM7"/>
<dbReference type="EMBL" id="OC898340">
    <property type="protein sequence ID" value="CAD7648528.1"/>
    <property type="molecule type" value="Genomic_DNA"/>
</dbReference>
<accession>A0A7R9LVM7</accession>
<gene>
    <name evidence="1" type="ORF">OSB1V03_LOCUS21978</name>
</gene>
<dbReference type="Proteomes" id="UP000759131">
    <property type="component" value="Unassembled WGS sequence"/>
</dbReference>
<dbReference type="OrthoDB" id="448448at2759"/>
<name>A0A7R9LVM7_9ACAR</name>
<sequence>TLNYYPIADTMSTDITSGHKDNNNSRHRNLLATGGGGGRLLSSASGAVDNQLMAKPVYLQRLEHALRLDGLIAQVHRSLNEKNLDEELNTNISKQQSKAVKTRVYNLSKVKKNKKWLKNIL</sequence>
<organism evidence="1">
    <name type="scientific">Medioppia subpectinata</name>
    <dbReference type="NCBI Taxonomy" id="1979941"/>
    <lineage>
        <taxon>Eukaryota</taxon>
        <taxon>Metazoa</taxon>
        <taxon>Ecdysozoa</taxon>
        <taxon>Arthropoda</taxon>
        <taxon>Chelicerata</taxon>
        <taxon>Arachnida</taxon>
        <taxon>Acari</taxon>
        <taxon>Acariformes</taxon>
        <taxon>Sarcoptiformes</taxon>
        <taxon>Oribatida</taxon>
        <taxon>Brachypylina</taxon>
        <taxon>Oppioidea</taxon>
        <taxon>Oppiidae</taxon>
        <taxon>Medioppia</taxon>
    </lineage>
</organism>
<feature type="non-terminal residue" evidence="1">
    <location>
        <position position="121"/>
    </location>
</feature>
<dbReference type="EMBL" id="CAJPIZ010043765">
    <property type="protein sequence ID" value="CAG2122032.1"/>
    <property type="molecule type" value="Genomic_DNA"/>
</dbReference>
<keyword evidence="2" id="KW-1185">Reference proteome</keyword>
<protein>
    <submittedName>
        <fullName evidence="1">Uncharacterized protein</fullName>
    </submittedName>
</protein>
<evidence type="ECO:0000313" key="2">
    <source>
        <dbReference type="Proteomes" id="UP000759131"/>
    </source>
</evidence>
<proteinExistence type="predicted"/>
<reference evidence="1" key="1">
    <citation type="submission" date="2020-11" db="EMBL/GenBank/DDBJ databases">
        <authorList>
            <person name="Tran Van P."/>
        </authorList>
    </citation>
    <scope>NUCLEOTIDE SEQUENCE</scope>
</reference>